<accession>A0ABP1D183</accession>
<protein>
    <submittedName>
        <fullName evidence="2">Uncharacterized protein</fullName>
    </submittedName>
</protein>
<feature type="region of interest" description="Disordered" evidence="1">
    <location>
        <begin position="151"/>
        <end position="172"/>
    </location>
</feature>
<proteinExistence type="predicted"/>
<evidence type="ECO:0000256" key="1">
    <source>
        <dbReference type="SAM" id="MobiDB-lite"/>
    </source>
</evidence>
<evidence type="ECO:0000313" key="2">
    <source>
        <dbReference type="EMBL" id="CAL1701656.1"/>
    </source>
</evidence>
<feature type="compositionally biased region" description="Polar residues" evidence="1">
    <location>
        <begin position="543"/>
        <end position="552"/>
    </location>
</feature>
<reference evidence="3" key="1">
    <citation type="submission" date="2024-04" db="EMBL/GenBank/DDBJ databases">
        <authorList>
            <person name="Shaw F."/>
            <person name="Minotto A."/>
        </authorList>
    </citation>
    <scope>NUCLEOTIDE SEQUENCE [LARGE SCALE GENOMIC DNA]</scope>
</reference>
<name>A0ABP1D183_9APHY</name>
<feature type="region of interest" description="Disordered" evidence="1">
    <location>
        <begin position="491"/>
        <end position="552"/>
    </location>
</feature>
<gene>
    <name evidence="2" type="ORF">GFSPODELE1_LOCUS3689</name>
</gene>
<sequence length="552" mass="61820">MPVITKYLAIENPWPGDSNSKARRNSVAFFNLLGAWVSHMIKRASAVEMVLHRNTRHEVIVKLAKKVDIEEIIGAHYWRKFCILDKRSTAVSYVFEYDLARFGKPEMHQWTENYVSPYTGDIQNIMLVNEYPTSSYVSLVGRDVADLVRKPPQRKAHTPTPPPSPSPPPPVNLFTPYETPAHITFTTAGDDEPDERLDAMIKEEHIEDGMKIASKIDPYEEEEAALQALKSEPVETAVFSKVKQEPGIKEEPIDYLHQAEKEARLNEASRIYEESTSRSNADQEIDDHTLTLQQAVVADANAIQQNGYRLRVAPMASVTPEMRDAITQLQSVDLQSRQVSRQPTWSPGIPDAQQPILIKKECQRSATIDPRKRAGRHVTPSTAPPITVKSEAQDIRIGSMSTARTPSDRGRPELTTQRYSHGAQIKQEPVEEAWNPAFASTPANLQRYINTRSAVKPEPVEAELPLQASFIPGTTVKSEPTEESILPARYANEATLPRPAPTGFLSEDGRPSATEPGLVKTRDPRLAHREAMAKRSDREPDVGNSSVKRLRR</sequence>
<evidence type="ECO:0000313" key="3">
    <source>
        <dbReference type="Proteomes" id="UP001497453"/>
    </source>
</evidence>
<keyword evidence="3" id="KW-1185">Reference proteome</keyword>
<feature type="compositionally biased region" description="Pro residues" evidence="1">
    <location>
        <begin position="159"/>
        <end position="171"/>
    </location>
</feature>
<organism evidence="2 3">
    <name type="scientific">Somion occarium</name>
    <dbReference type="NCBI Taxonomy" id="3059160"/>
    <lineage>
        <taxon>Eukaryota</taxon>
        <taxon>Fungi</taxon>
        <taxon>Dikarya</taxon>
        <taxon>Basidiomycota</taxon>
        <taxon>Agaricomycotina</taxon>
        <taxon>Agaricomycetes</taxon>
        <taxon>Polyporales</taxon>
        <taxon>Cerrenaceae</taxon>
        <taxon>Somion</taxon>
    </lineage>
</organism>
<feature type="compositionally biased region" description="Basic and acidic residues" evidence="1">
    <location>
        <begin position="520"/>
        <end position="541"/>
    </location>
</feature>
<feature type="region of interest" description="Disordered" evidence="1">
    <location>
        <begin position="368"/>
        <end position="419"/>
    </location>
</feature>
<dbReference type="EMBL" id="OZ037945">
    <property type="protein sequence ID" value="CAL1701656.1"/>
    <property type="molecule type" value="Genomic_DNA"/>
</dbReference>
<dbReference type="Proteomes" id="UP001497453">
    <property type="component" value="Chromosome 2"/>
</dbReference>